<evidence type="ECO:0000313" key="2">
    <source>
        <dbReference type="Proteomes" id="UP000638560"/>
    </source>
</evidence>
<protein>
    <submittedName>
        <fullName evidence="1">Uncharacterized protein</fullName>
    </submittedName>
</protein>
<dbReference type="RefSeq" id="WP_196200734.1">
    <property type="nucleotide sequence ID" value="NZ_JADPUN010000103.1"/>
</dbReference>
<dbReference type="EMBL" id="JADPUN010000103">
    <property type="protein sequence ID" value="MBF9129093.1"/>
    <property type="molecule type" value="Genomic_DNA"/>
</dbReference>
<reference evidence="1 2" key="1">
    <citation type="submission" date="2020-11" db="EMBL/GenBank/DDBJ databases">
        <title>A novel isolate from a Black sea contaminated sediment with potential to produce alkanes: Plantactinospora alkalitolerans sp. nov.</title>
        <authorList>
            <person name="Carro L."/>
            <person name="Veyisoglu A."/>
            <person name="Guven K."/>
            <person name="Schumann P."/>
            <person name="Klenk H.-P."/>
            <person name="Sahin N."/>
        </authorList>
    </citation>
    <scope>NUCLEOTIDE SEQUENCE [LARGE SCALE GENOMIC DNA]</scope>
    <source>
        <strain evidence="1 2">S1510</strain>
    </source>
</reference>
<keyword evidence="2" id="KW-1185">Reference proteome</keyword>
<dbReference type="Proteomes" id="UP000638560">
    <property type="component" value="Unassembled WGS sequence"/>
</dbReference>
<accession>A0ABS0GSC0</accession>
<proteinExistence type="predicted"/>
<gene>
    <name evidence="1" type="ORF">I0C86_08875</name>
</gene>
<sequence>MGKRRRRMAFGAAVLLVVALVGGGLWRYFDHPENPIHDSAVDDAAKKVDGVLDRFEYDHLFKAADYAHSAGQHPDVKVLSVTGETHWQTGVTLVLQVTGHGVEIGADDSVIDERDEPICFRIQLGPDDDSRDDDVDCPAGGSVPVAKDPSLAGVDARLKSALKAAGPDEPAVRAAIVDLQLDPAIRQDVTAKDGRVGVALRAAQYDCILARVTSTGAEIWRPSHTQLAPGELPCAASVALSSTFGKYPH</sequence>
<comment type="caution">
    <text evidence="1">The sequence shown here is derived from an EMBL/GenBank/DDBJ whole genome shotgun (WGS) entry which is preliminary data.</text>
</comment>
<organism evidence="1 2">
    <name type="scientific">Plantactinospora alkalitolerans</name>
    <dbReference type="NCBI Taxonomy" id="2789879"/>
    <lineage>
        <taxon>Bacteria</taxon>
        <taxon>Bacillati</taxon>
        <taxon>Actinomycetota</taxon>
        <taxon>Actinomycetes</taxon>
        <taxon>Micromonosporales</taxon>
        <taxon>Micromonosporaceae</taxon>
        <taxon>Plantactinospora</taxon>
    </lineage>
</organism>
<evidence type="ECO:0000313" key="1">
    <source>
        <dbReference type="EMBL" id="MBF9129093.1"/>
    </source>
</evidence>
<name>A0ABS0GSC0_9ACTN</name>